<keyword evidence="4" id="KW-1185">Reference proteome</keyword>
<evidence type="ECO:0000256" key="1">
    <source>
        <dbReference type="SAM" id="SignalP"/>
    </source>
</evidence>
<keyword evidence="1" id="KW-0732">Signal</keyword>
<dbReference type="GO" id="GO:0016491">
    <property type="term" value="F:oxidoreductase activity"/>
    <property type="evidence" value="ECO:0007669"/>
    <property type="project" value="InterPro"/>
</dbReference>
<dbReference type="Pfam" id="PF01593">
    <property type="entry name" value="Amino_oxidase"/>
    <property type="match status" value="1"/>
</dbReference>
<feature type="signal peptide" evidence="1">
    <location>
        <begin position="1"/>
        <end position="20"/>
    </location>
</feature>
<feature type="domain" description="Amine oxidase" evidence="2">
    <location>
        <begin position="13"/>
        <end position="359"/>
    </location>
</feature>
<dbReference type="SUPFAM" id="SSF51905">
    <property type="entry name" value="FAD/NAD(P)-binding domain"/>
    <property type="match status" value="1"/>
</dbReference>
<dbReference type="EMBL" id="CP023737">
    <property type="protein sequence ID" value="ATQ67883.1"/>
    <property type="molecule type" value="Genomic_DNA"/>
</dbReference>
<dbReference type="PRINTS" id="PR00419">
    <property type="entry name" value="ADXRDTASE"/>
</dbReference>
<dbReference type="PANTHER" id="PTHR42923:SF46">
    <property type="entry name" value="AMINE OXIDASE"/>
    <property type="match status" value="1"/>
</dbReference>
<dbReference type="InterPro" id="IPR036188">
    <property type="entry name" value="FAD/NAD-bd_sf"/>
</dbReference>
<feature type="chain" id="PRO_5013770164" evidence="1">
    <location>
        <begin position="21"/>
        <end position="426"/>
    </location>
</feature>
<protein>
    <submittedName>
        <fullName evidence="3">FAD-dependent oxidoreductase</fullName>
    </submittedName>
</protein>
<evidence type="ECO:0000313" key="4">
    <source>
        <dbReference type="Proteomes" id="UP000230709"/>
    </source>
</evidence>
<proteinExistence type="predicted"/>
<name>A0A2D2CYQ6_METT3</name>
<dbReference type="NCBIfam" id="NF005560">
    <property type="entry name" value="PRK07233.1"/>
    <property type="match status" value="1"/>
</dbReference>
<dbReference type="InterPro" id="IPR050464">
    <property type="entry name" value="Zeta_carotene_desat/Oxidored"/>
</dbReference>
<dbReference type="Proteomes" id="UP000230709">
    <property type="component" value="Chromosome"/>
</dbReference>
<dbReference type="AlphaFoldDB" id="A0A2D2CYQ6"/>
<reference evidence="4" key="1">
    <citation type="submission" date="2017-10" db="EMBL/GenBank/DDBJ databases">
        <title>Completed PacBio SMRT sequence of Methylosinus trichosporium OB3b reveals presence of a third large plasmid.</title>
        <authorList>
            <person name="Charles T.C."/>
            <person name="Lynch M.D.J."/>
            <person name="Heil J.R."/>
            <person name="Cheng J."/>
        </authorList>
    </citation>
    <scope>NUCLEOTIDE SEQUENCE [LARGE SCALE GENOMIC DNA]</scope>
    <source>
        <strain evidence="4">OB3b</strain>
    </source>
</reference>
<evidence type="ECO:0000259" key="2">
    <source>
        <dbReference type="Pfam" id="PF01593"/>
    </source>
</evidence>
<dbReference type="STRING" id="595536.GCA_000178815_03499"/>
<sequence length="426" mass="47502">MARVAIVGAGAMGLASAYHAAKAGHEVTVYEADIVPGGMAAHFDFGGVSLERYYHFVCKADQPTFDLMAELGMSDKMRWKPTSMGYFFEGRSSDWGDPVALLRFPGLDPIEKLRYGVMMFLATKRNSPGALENYSAKQWIEAWCGKSVYEKLWRRLFDLKFYQYADPISAAWIWTRIKRIGTSRRSLMQEELGYIEGGSQTLIAALVKAIEAHGGAIRLGARVEKIAIEKGRLRGVVVGGEETSYDAAIVTVPAPLIPAMVPDLPFEEKQRYAEILNIGVVCLVFKLRKQVTPHFWVNVVDPRMDIPGFVEFSNLRPTGDVIVYVPYYMPVDHSKWARSDADLLDEAFSYLKRVNPALSDEDRIDGRASRLRYAQPVCPPGFAKKIPPIQTSVKGLQIADTSFYYPEDRGVSEGARYGKMMAVAIG</sequence>
<evidence type="ECO:0000313" key="3">
    <source>
        <dbReference type="EMBL" id="ATQ67883.1"/>
    </source>
</evidence>
<dbReference type="InterPro" id="IPR002937">
    <property type="entry name" value="Amino_oxidase"/>
</dbReference>
<dbReference type="PANTHER" id="PTHR42923">
    <property type="entry name" value="PROTOPORPHYRINOGEN OXIDASE"/>
    <property type="match status" value="1"/>
</dbReference>
<accession>A0A2D2CYQ6</accession>
<gene>
    <name evidence="3" type="ORF">CQW49_08235</name>
</gene>
<dbReference type="Gene3D" id="3.50.50.60">
    <property type="entry name" value="FAD/NAD(P)-binding domain"/>
    <property type="match status" value="2"/>
</dbReference>
<dbReference type="KEGG" id="mtw:CQW49_08235"/>
<organism evidence="3 4">
    <name type="scientific">Methylosinus trichosporium (strain ATCC 35070 / NCIMB 11131 / UNIQEM 75 / OB3b)</name>
    <dbReference type="NCBI Taxonomy" id="595536"/>
    <lineage>
        <taxon>Bacteria</taxon>
        <taxon>Pseudomonadati</taxon>
        <taxon>Pseudomonadota</taxon>
        <taxon>Alphaproteobacteria</taxon>
        <taxon>Hyphomicrobiales</taxon>
        <taxon>Methylocystaceae</taxon>
        <taxon>Methylosinus</taxon>
    </lineage>
</organism>
<dbReference type="RefSeq" id="WP_003615305.1">
    <property type="nucleotide sequence ID" value="NZ_ADVE02000001.1"/>
</dbReference>